<dbReference type="GO" id="GO:0005829">
    <property type="term" value="C:cytosol"/>
    <property type="evidence" value="ECO:0007669"/>
    <property type="project" value="TreeGrafter"/>
</dbReference>
<comment type="pathway">
    <text evidence="1 8">Amino-acid biosynthesis; L-lysine biosynthesis via DAP pathway; DL-2,6-diaminopimelate from LL-2,6-diaminopimelate: step 1/1.</text>
</comment>
<evidence type="ECO:0000256" key="5">
    <source>
        <dbReference type="ARBA" id="ARBA00023154"/>
    </source>
</evidence>
<feature type="site" description="Could be important to modulate the pK values of the two catalytic cysteine residues" evidence="8">
    <location>
        <position position="171"/>
    </location>
</feature>
<comment type="subunit">
    <text evidence="8">Homodimer.</text>
</comment>
<feature type="binding site" evidence="8">
    <location>
        <position position="206"/>
    </location>
    <ligand>
        <name>substrate</name>
    </ligand>
</feature>
<dbReference type="PANTHER" id="PTHR31689">
    <property type="entry name" value="DIAMINOPIMELATE EPIMERASE, CHLOROPLASTIC"/>
    <property type="match status" value="1"/>
</dbReference>
<dbReference type="InterPro" id="IPR001653">
    <property type="entry name" value="DAP_epimerase_DapF"/>
</dbReference>
<dbReference type="GO" id="GO:0009089">
    <property type="term" value="P:lysine biosynthetic process via diaminopimelate"/>
    <property type="evidence" value="ECO:0007669"/>
    <property type="project" value="UniProtKB-UniRule"/>
</dbReference>
<feature type="binding site" evidence="8">
    <location>
        <position position="11"/>
    </location>
    <ligand>
        <name>substrate</name>
    </ligand>
</feature>
<keyword evidence="6 8" id="KW-0413">Isomerase</keyword>
<feature type="binding site" evidence="8">
    <location>
        <begin position="234"/>
        <end position="235"/>
    </location>
    <ligand>
        <name>substrate</name>
    </ligand>
</feature>
<comment type="function">
    <text evidence="8">Catalyzes the stereoinversion of LL-2,6-diaminopimelate (L,L-DAP) to meso-diaminopimelate (meso-DAP), a precursor of L-lysine and an essential component of the bacterial peptidoglycan.</text>
</comment>
<dbReference type="UniPathway" id="UPA00034">
    <property type="reaction ID" value="UER00025"/>
</dbReference>
<comment type="subcellular location">
    <subcellularLocation>
        <location evidence="8">Cytoplasm</location>
    </subcellularLocation>
</comment>
<evidence type="ECO:0000256" key="1">
    <source>
        <dbReference type="ARBA" id="ARBA00005196"/>
    </source>
</evidence>
<dbReference type="PROSITE" id="PS01326">
    <property type="entry name" value="DAP_EPIMERASE"/>
    <property type="match status" value="1"/>
</dbReference>
<evidence type="ECO:0000313" key="11">
    <source>
        <dbReference type="Proteomes" id="UP000051820"/>
    </source>
</evidence>
<dbReference type="HAMAP" id="MF_00197">
    <property type="entry name" value="DAP_epimerase"/>
    <property type="match status" value="1"/>
</dbReference>
<evidence type="ECO:0000256" key="6">
    <source>
        <dbReference type="ARBA" id="ARBA00023235"/>
    </source>
</evidence>
<keyword evidence="11" id="KW-1185">Reference proteome</keyword>
<dbReference type="AlphaFoldDB" id="A0A0R1WC83"/>
<feature type="binding site" evidence="8">
    <location>
        <position position="169"/>
    </location>
    <ligand>
        <name>substrate</name>
    </ligand>
</feature>
<feature type="active site" evidence="9">
    <location>
        <position position="79"/>
    </location>
</feature>
<evidence type="ECO:0000256" key="9">
    <source>
        <dbReference type="PROSITE-ProRule" id="PRU10125"/>
    </source>
</evidence>
<keyword evidence="5 8" id="KW-0457">Lysine biosynthesis</keyword>
<dbReference type="EMBL" id="AZGF01000007">
    <property type="protein sequence ID" value="KRM12550.1"/>
    <property type="molecule type" value="Genomic_DNA"/>
</dbReference>
<keyword evidence="4 8" id="KW-0028">Amino-acid biosynthesis</keyword>
<dbReference type="STRING" id="1423807.FD16_GL002301"/>
<evidence type="ECO:0000313" key="10">
    <source>
        <dbReference type="EMBL" id="KRM12550.1"/>
    </source>
</evidence>
<organism evidence="10 11">
    <name type="scientific">Paucilactobacillus suebicus DSM 5007 = KCTC 3549</name>
    <dbReference type="NCBI Taxonomy" id="1423807"/>
    <lineage>
        <taxon>Bacteria</taxon>
        <taxon>Bacillati</taxon>
        <taxon>Bacillota</taxon>
        <taxon>Bacilli</taxon>
        <taxon>Lactobacillales</taxon>
        <taxon>Lactobacillaceae</taxon>
        <taxon>Paucilactobacillus</taxon>
    </lineage>
</organism>
<dbReference type="RefSeq" id="WP_010622420.1">
    <property type="nucleotide sequence ID" value="NZ_AZGF01000007.1"/>
</dbReference>
<dbReference type="PANTHER" id="PTHR31689:SF0">
    <property type="entry name" value="DIAMINOPIMELATE EPIMERASE"/>
    <property type="match status" value="1"/>
</dbReference>
<keyword evidence="8" id="KW-0963">Cytoplasm</keyword>
<proteinExistence type="inferred from homology"/>
<comment type="caution">
    <text evidence="10">The sequence shown here is derived from an EMBL/GenBank/DDBJ whole genome shotgun (WGS) entry which is preliminary data.</text>
</comment>
<dbReference type="SUPFAM" id="SSF54506">
    <property type="entry name" value="Diaminopimelate epimerase-like"/>
    <property type="match status" value="2"/>
</dbReference>
<dbReference type="Gene3D" id="3.10.310.10">
    <property type="entry name" value="Diaminopimelate Epimerase, Chain A, domain 1"/>
    <property type="match status" value="2"/>
</dbReference>
<protein>
    <recommendedName>
        <fullName evidence="3 8">Diaminopimelate epimerase</fullName>
        <shortName evidence="8">DAP epimerase</shortName>
        <ecNumber evidence="3 8">5.1.1.7</ecNumber>
    </recommendedName>
    <alternativeName>
        <fullName evidence="8">PLP-independent amino acid racemase</fullName>
    </alternativeName>
</protein>
<dbReference type="eggNOG" id="COG0253">
    <property type="taxonomic scope" value="Bacteria"/>
</dbReference>
<accession>A0A0R1WC83</accession>
<comment type="catalytic activity">
    <reaction evidence="7 8">
        <text>(2S,6S)-2,6-diaminopimelate = meso-2,6-diaminopimelate</text>
        <dbReference type="Rhea" id="RHEA:15393"/>
        <dbReference type="ChEBI" id="CHEBI:57609"/>
        <dbReference type="ChEBI" id="CHEBI:57791"/>
        <dbReference type="EC" id="5.1.1.7"/>
    </reaction>
</comment>
<feature type="active site" description="Proton acceptor" evidence="8">
    <location>
        <position position="233"/>
    </location>
</feature>
<dbReference type="Pfam" id="PF01678">
    <property type="entry name" value="DAP_epimerase"/>
    <property type="match status" value="2"/>
</dbReference>
<gene>
    <name evidence="8" type="primary">dapF</name>
    <name evidence="10" type="ORF">FD16_GL002301</name>
</gene>
<feature type="active site" description="Proton donor" evidence="8">
    <location>
        <position position="79"/>
    </location>
</feature>
<sequence length="331" mass="35986">MELLKVHGSGNDFYMLDAQKMDKQLSESELRQLAINICDRDNGLIDGADGLLFVDKADHEGPLGRMRVINADGSEASMCGNGLRSVARYLAEENRQQSFSVQTMEADLPVAKMPDLAEGVATYQAHIAPVSFKAEDLKMHVNDGADTLVDQAIAELDTNLKFTAVAVPNPHLIAFVDQDTLESDELGELGRYLNNGNNPVFPDGVNVSFVRIIGQNNIFVRTFERGVGYTNACGTAMSASSLVSVLLHSDEVANNAEITVQNPGGIVKTRVHHQIAGGEDYIDLIGNATFVRTVNLSLEDALNGDFSHAVKEETDEQKSYEDFVAGLQLQQ</sequence>
<feature type="site" description="Could be important to modulate the pK values of the two catalytic cysteine residues" evidence="8">
    <location>
        <position position="224"/>
    </location>
</feature>
<dbReference type="PATRIC" id="fig|1423807.3.peg.2368"/>
<feature type="binding site" evidence="8">
    <location>
        <position position="70"/>
    </location>
    <ligand>
        <name>substrate</name>
    </ligand>
</feature>
<dbReference type="Proteomes" id="UP000051820">
    <property type="component" value="Unassembled WGS sequence"/>
</dbReference>
<dbReference type="EC" id="5.1.1.7" evidence="3 8"/>
<evidence type="ECO:0000256" key="2">
    <source>
        <dbReference type="ARBA" id="ARBA00010219"/>
    </source>
</evidence>
<evidence type="ECO:0000256" key="7">
    <source>
        <dbReference type="ARBA" id="ARBA00051712"/>
    </source>
</evidence>
<feature type="binding site" evidence="8">
    <location>
        <begin position="80"/>
        <end position="81"/>
    </location>
    <ligand>
        <name>substrate</name>
    </ligand>
</feature>
<evidence type="ECO:0000256" key="3">
    <source>
        <dbReference type="ARBA" id="ARBA00013080"/>
    </source>
</evidence>
<dbReference type="OrthoDB" id="9805408at2"/>
<evidence type="ECO:0000256" key="4">
    <source>
        <dbReference type="ARBA" id="ARBA00022605"/>
    </source>
</evidence>
<feature type="binding site" evidence="8">
    <location>
        <begin position="224"/>
        <end position="225"/>
    </location>
    <ligand>
        <name>substrate</name>
    </ligand>
</feature>
<comment type="similarity">
    <text evidence="2 8">Belongs to the diaminopimelate epimerase family.</text>
</comment>
<evidence type="ECO:0000256" key="8">
    <source>
        <dbReference type="HAMAP-Rule" id="MF_00197"/>
    </source>
</evidence>
<dbReference type="NCBIfam" id="TIGR00652">
    <property type="entry name" value="DapF"/>
    <property type="match status" value="1"/>
</dbReference>
<dbReference type="GO" id="GO:0008837">
    <property type="term" value="F:diaminopimelate epimerase activity"/>
    <property type="evidence" value="ECO:0007669"/>
    <property type="project" value="UniProtKB-UniRule"/>
</dbReference>
<comment type="caution">
    <text evidence="8">Lacks conserved residue(s) required for the propagation of feature annotation.</text>
</comment>
<reference evidence="10 11" key="1">
    <citation type="journal article" date="2015" name="Genome Announc.">
        <title>Expanding the biotechnology potential of lactobacilli through comparative genomics of 213 strains and associated genera.</title>
        <authorList>
            <person name="Sun Z."/>
            <person name="Harris H.M."/>
            <person name="McCann A."/>
            <person name="Guo C."/>
            <person name="Argimon S."/>
            <person name="Zhang W."/>
            <person name="Yang X."/>
            <person name="Jeffery I.B."/>
            <person name="Cooney J.C."/>
            <person name="Kagawa T.F."/>
            <person name="Liu W."/>
            <person name="Song Y."/>
            <person name="Salvetti E."/>
            <person name="Wrobel A."/>
            <person name="Rasinkangas P."/>
            <person name="Parkhill J."/>
            <person name="Rea M.C."/>
            <person name="O'Sullivan O."/>
            <person name="Ritari J."/>
            <person name="Douillard F.P."/>
            <person name="Paul Ross R."/>
            <person name="Yang R."/>
            <person name="Briner A.E."/>
            <person name="Felis G.E."/>
            <person name="de Vos W.M."/>
            <person name="Barrangou R."/>
            <person name="Klaenhammer T.R."/>
            <person name="Caufield P.W."/>
            <person name="Cui Y."/>
            <person name="Zhang H."/>
            <person name="O'Toole P.W."/>
        </authorList>
    </citation>
    <scope>NUCLEOTIDE SEQUENCE [LARGE SCALE GENOMIC DNA]</scope>
    <source>
        <strain evidence="10 11">DSM 5007</strain>
    </source>
</reference>
<name>A0A0R1WC83_9LACO</name>
<dbReference type="InterPro" id="IPR018510">
    <property type="entry name" value="DAP_epimerase_AS"/>
</dbReference>